<feature type="transmembrane region" description="Helical" evidence="5">
    <location>
        <begin position="112"/>
        <end position="138"/>
    </location>
</feature>
<evidence type="ECO:0000256" key="2">
    <source>
        <dbReference type="ARBA" id="ARBA00022692"/>
    </source>
</evidence>
<reference evidence="6 7" key="1">
    <citation type="journal article" date="2012" name="J. Bacteriol.">
        <title>Genome Sequence of the Halotolerant Bacterium Imtechella halotolerans K1T.</title>
        <authorList>
            <person name="Kumar S."/>
            <person name="Vikram S."/>
            <person name="Subramanian S."/>
            <person name="Raghava G.P."/>
            <person name="Pinnaka A.K."/>
        </authorList>
    </citation>
    <scope>NUCLEOTIDE SEQUENCE [LARGE SCALE GENOMIC DNA]</scope>
    <source>
        <strain evidence="6 7">K1</strain>
    </source>
</reference>
<gene>
    <name evidence="6" type="ORF">W5A_07927</name>
</gene>
<name>I0WE76_9FLAO</name>
<keyword evidence="7" id="KW-1185">Reference proteome</keyword>
<dbReference type="AlphaFoldDB" id="I0WE76"/>
<dbReference type="RefSeq" id="WP_008239239.1">
    <property type="nucleotide sequence ID" value="NZ_AJJU01000009.1"/>
</dbReference>
<dbReference type="Pfam" id="PF09685">
    <property type="entry name" value="MamF_MmsF"/>
    <property type="match status" value="1"/>
</dbReference>
<organism evidence="6 7">
    <name type="scientific">Imtechella halotolerans K1</name>
    <dbReference type="NCBI Taxonomy" id="946077"/>
    <lineage>
        <taxon>Bacteria</taxon>
        <taxon>Pseudomonadati</taxon>
        <taxon>Bacteroidota</taxon>
        <taxon>Flavobacteriia</taxon>
        <taxon>Flavobacteriales</taxon>
        <taxon>Flavobacteriaceae</taxon>
        <taxon>Imtechella</taxon>
    </lineage>
</organism>
<dbReference type="eggNOG" id="COG3296">
    <property type="taxonomic scope" value="Bacteria"/>
</dbReference>
<feature type="transmembrane region" description="Helical" evidence="5">
    <location>
        <begin position="58"/>
        <end position="79"/>
    </location>
</feature>
<protein>
    <recommendedName>
        <fullName evidence="8">DUF4870 domain-containing protein</fullName>
    </recommendedName>
</protein>
<evidence type="ECO:0000256" key="5">
    <source>
        <dbReference type="SAM" id="Phobius"/>
    </source>
</evidence>
<comment type="subcellular location">
    <subcellularLocation>
        <location evidence="1">Membrane</location>
        <topology evidence="1">Multi-pass membrane protein</topology>
    </subcellularLocation>
</comment>
<evidence type="ECO:0000256" key="1">
    <source>
        <dbReference type="ARBA" id="ARBA00004141"/>
    </source>
</evidence>
<dbReference type="PATRIC" id="fig|946077.3.peg.1606"/>
<evidence type="ECO:0000313" key="6">
    <source>
        <dbReference type="EMBL" id="EID74692.1"/>
    </source>
</evidence>
<evidence type="ECO:0000256" key="3">
    <source>
        <dbReference type="ARBA" id="ARBA00022989"/>
    </source>
</evidence>
<proteinExistence type="predicted"/>
<sequence>MESSITKHQKNIASLIHISTFAKYLFPFGNFILPLVLWTSNKNDSAFVDHNGKQALNFQISILIYSLVLGFIAFIIALFQAWDLLDFINILEHNKHAVDFRIDHIFKFGSSLMLLGVIGLIWFILFIMDIVCSILGAVKSNEGKEYYYPITIKFIR</sequence>
<keyword evidence="2 5" id="KW-0812">Transmembrane</keyword>
<dbReference type="STRING" id="946077.W5A_07927"/>
<keyword evidence="4 5" id="KW-0472">Membrane</keyword>
<keyword evidence="3 5" id="KW-1133">Transmembrane helix</keyword>
<accession>I0WE76</accession>
<dbReference type="OrthoDB" id="9808930at2"/>
<dbReference type="Proteomes" id="UP000005938">
    <property type="component" value="Unassembled WGS sequence"/>
</dbReference>
<evidence type="ECO:0008006" key="8">
    <source>
        <dbReference type="Google" id="ProtNLM"/>
    </source>
</evidence>
<comment type="caution">
    <text evidence="6">The sequence shown here is derived from an EMBL/GenBank/DDBJ whole genome shotgun (WGS) entry which is preliminary data.</text>
</comment>
<feature type="transmembrane region" description="Helical" evidence="5">
    <location>
        <begin position="21"/>
        <end position="38"/>
    </location>
</feature>
<evidence type="ECO:0000313" key="7">
    <source>
        <dbReference type="Proteomes" id="UP000005938"/>
    </source>
</evidence>
<dbReference type="InterPro" id="IPR019109">
    <property type="entry name" value="MamF_MmsF"/>
</dbReference>
<dbReference type="EMBL" id="AJJU01000009">
    <property type="protein sequence ID" value="EID74692.1"/>
    <property type="molecule type" value="Genomic_DNA"/>
</dbReference>
<evidence type="ECO:0000256" key="4">
    <source>
        <dbReference type="ARBA" id="ARBA00023136"/>
    </source>
</evidence>